<protein>
    <recommendedName>
        <fullName evidence="5">DUF4407 domain-containing protein</fullName>
    </recommendedName>
</protein>
<reference evidence="3 4" key="1">
    <citation type="submission" date="2024-05" db="EMBL/GenBank/DDBJ databases">
        <authorList>
            <person name="Duchaud E."/>
        </authorList>
    </citation>
    <scope>NUCLEOTIDE SEQUENCE [LARGE SCALE GENOMIC DNA]</scope>
    <source>
        <strain evidence="3">Ena-SAMPLE-TAB-13-05-2024-13:56:06:370-140305</strain>
    </source>
</reference>
<dbReference type="Proteomes" id="UP001497602">
    <property type="component" value="Unassembled WGS sequence"/>
</dbReference>
<keyword evidence="4" id="KW-1185">Reference proteome</keyword>
<evidence type="ECO:0000256" key="2">
    <source>
        <dbReference type="SAM" id="Phobius"/>
    </source>
</evidence>
<proteinExistence type="predicted"/>
<evidence type="ECO:0000256" key="1">
    <source>
        <dbReference type="SAM" id="Coils"/>
    </source>
</evidence>
<evidence type="ECO:0000313" key="4">
    <source>
        <dbReference type="Proteomes" id="UP001497602"/>
    </source>
</evidence>
<feature type="transmembrane region" description="Helical" evidence="2">
    <location>
        <begin position="55"/>
        <end position="77"/>
    </location>
</feature>
<organism evidence="3 4">
    <name type="scientific">Tenacibaculum vairaonense</name>
    <dbReference type="NCBI Taxonomy" id="3137860"/>
    <lineage>
        <taxon>Bacteria</taxon>
        <taxon>Pseudomonadati</taxon>
        <taxon>Bacteroidota</taxon>
        <taxon>Flavobacteriia</taxon>
        <taxon>Flavobacteriales</taxon>
        <taxon>Flavobacteriaceae</taxon>
        <taxon>Tenacibaculum</taxon>
    </lineage>
</organism>
<sequence>MGKIIHNAIATFFKLFVPIVYITFILAGLACALVSALIEYQVFSELFKLSNSGTLLLSVSFLLVFAFESTKIFLIFLHKQYSITGNSAYITDKRGFVGLRFMLIFISIVATLIFSFYNLQNPEYDKQLTLSKDDMQLQYQFDLKQLNNSFDTQIAIQIKSVDAAIQKYEQRMKAEQKHLFRDSKEYRGPRYLAAKEAKEKQEQLRIQLINDIDEKRRIAIKQLTLEKGEKLKQAKGDLTTFQNAGNKMLLATLRIVNMSNTFPDVQYVLIVGLISLMLSIGMEFIIWSSFTVLAIHHGDIFDFGIQTQKFKTASEASLDIDKTEAENWVKSAQQKAKIIVNGVRKQSKSTVNNIKDNL</sequence>
<feature type="transmembrane region" description="Helical" evidence="2">
    <location>
        <begin position="267"/>
        <end position="287"/>
    </location>
</feature>
<dbReference type="PROSITE" id="PS51257">
    <property type="entry name" value="PROKAR_LIPOPROTEIN"/>
    <property type="match status" value="1"/>
</dbReference>
<accession>A0ABP1FEA2</accession>
<keyword evidence="2" id="KW-1133">Transmembrane helix</keyword>
<comment type="caution">
    <text evidence="3">The sequence shown here is derived from an EMBL/GenBank/DDBJ whole genome shotgun (WGS) entry which is preliminary data.</text>
</comment>
<feature type="transmembrane region" description="Helical" evidence="2">
    <location>
        <begin position="97"/>
        <end position="117"/>
    </location>
</feature>
<name>A0ABP1FEA2_9FLAO</name>
<gene>
    <name evidence="3" type="ORF">T190115A13A_270011</name>
</gene>
<evidence type="ECO:0008006" key="5">
    <source>
        <dbReference type="Google" id="ProtNLM"/>
    </source>
</evidence>
<keyword evidence="1" id="KW-0175">Coiled coil</keyword>
<dbReference type="RefSeq" id="WP_348738396.1">
    <property type="nucleotide sequence ID" value="NZ_CAXJRC010000019.1"/>
</dbReference>
<keyword evidence="2" id="KW-0472">Membrane</keyword>
<evidence type="ECO:0000313" key="3">
    <source>
        <dbReference type="EMBL" id="CAL2106654.1"/>
    </source>
</evidence>
<feature type="transmembrane region" description="Helical" evidence="2">
    <location>
        <begin position="12"/>
        <end position="35"/>
    </location>
</feature>
<keyword evidence="2" id="KW-0812">Transmembrane</keyword>
<dbReference type="EMBL" id="CAXJRC010000019">
    <property type="protein sequence ID" value="CAL2106654.1"/>
    <property type="molecule type" value="Genomic_DNA"/>
</dbReference>
<feature type="coiled-coil region" evidence="1">
    <location>
        <begin position="158"/>
        <end position="214"/>
    </location>
</feature>